<name>A0A6C0HN45_9ZZZZ</name>
<protein>
    <submittedName>
        <fullName evidence="1">Uncharacterized protein</fullName>
    </submittedName>
</protein>
<organism evidence="1">
    <name type="scientific">viral metagenome</name>
    <dbReference type="NCBI Taxonomy" id="1070528"/>
    <lineage>
        <taxon>unclassified sequences</taxon>
        <taxon>metagenomes</taxon>
        <taxon>organismal metagenomes</taxon>
    </lineage>
</organism>
<accession>A0A6C0HN45</accession>
<dbReference type="AlphaFoldDB" id="A0A6C0HN45"/>
<reference evidence="1" key="1">
    <citation type="journal article" date="2020" name="Nature">
        <title>Giant virus diversity and host interactions through global metagenomics.</title>
        <authorList>
            <person name="Schulz F."/>
            <person name="Roux S."/>
            <person name="Paez-Espino D."/>
            <person name="Jungbluth S."/>
            <person name="Walsh D.A."/>
            <person name="Denef V.J."/>
            <person name="McMahon K.D."/>
            <person name="Konstantinidis K.T."/>
            <person name="Eloe-Fadrosh E.A."/>
            <person name="Kyrpides N.C."/>
            <person name="Woyke T."/>
        </authorList>
    </citation>
    <scope>NUCLEOTIDE SEQUENCE</scope>
    <source>
        <strain evidence="1">GVMAG-M-3300023184-13</strain>
    </source>
</reference>
<evidence type="ECO:0000313" key="1">
    <source>
        <dbReference type="EMBL" id="QHT81566.1"/>
    </source>
</evidence>
<proteinExistence type="predicted"/>
<dbReference type="EMBL" id="MN739985">
    <property type="protein sequence ID" value="QHT81566.1"/>
    <property type="molecule type" value="Genomic_DNA"/>
</dbReference>
<sequence length="277" mass="31854">MTKQATPMQRAKREMLIWLCAVLTFNFTTGTSDCTKNGAECEINWTNRKKTGKRLQKMKREARKKIRASGISIQREKELFHSINGRLQSGPSHFDFENPQFSLTPKDKEADLKVKCPLTGREYQCIPGNADNDCYEIDCYTKYLWSTTILTHYLEILCFGINAIIYFPATITKQIIIHIDFGMYDHDDDNVIRLTFDQTASIEQLAELKSRLTNFLASDAMQPFADTLERIKPISKRKVELFFSGSTVCAATVFEAASLIHDYLADPSNQWSRTIWY</sequence>